<accession>A0A238L4C0</accession>
<reference evidence="3 4" key="1">
    <citation type="submission" date="2017-05" db="EMBL/GenBank/DDBJ databases">
        <authorList>
            <person name="Song R."/>
            <person name="Chenine A.L."/>
            <person name="Ruprecht R.M."/>
        </authorList>
    </citation>
    <scope>NUCLEOTIDE SEQUENCE [LARGE SCALE GENOMIC DNA]</scope>
    <source>
        <strain evidence="3 4">CECT 8663</strain>
    </source>
</reference>
<evidence type="ECO:0000313" key="3">
    <source>
        <dbReference type="EMBL" id="SMX49671.1"/>
    </source>
</evidence>
<dbReference type="InterPro" id="IPR014748">
    <property type="entry name" value="Enoyl-CoA_hydra_C"/>
</dbReference>
<dbReference type="RefSeq" id="WP_097806708.1">
    <property type="nucleotide sequence ID" value="NZ_FXYH01000022.1"/>
</dbReference>
<dbReference type="NCBIfam" id="NF005700">
    <property type="entry name" value="PRK07511.1"/>
    <property type="match status" value="1"/>
</dbReference>
<dbReference type="OrthoDB" id="9781757at2"/>
<evidence type="ECO:0000256" key="1">
    <source>
        <dbReference type="ARBA" id="ARBA00005254"/>
    </source>
</evidence>
<dbReference type="InterPro" id="IPR001753">
    <property type="entry name" value="Enoyl-CoA_hydra/iso"/>
</dbReference>
<keyword evidence="4" id="KW-1185">Reference proteome</keyword>
<dbReference type="InterPro" id="IPR018376">
    <property type="entry name" value="Enoyl-CoA_hyd/isom_CS"/>
</dbReference>
<dbReference type="GO" id="GO:0016853">
    <property type="term" value="F:isomerase activity"/>
    <property type="evidence" value="ECO:0007669"/>
    <property type="project" value="UniProtKB-KW"/>
</dbReference>
<dbReference type="Proteomes" id="UP000220836">
    <property type="component" value="Unassembled WGS sequence"/>
</dbReference>
<comment type="similarity">
    <text evidence="1 2">Belongs to the enoyl-CoA hydratase/isomerase family.</text>
</comment>
<dbReference type="InterPro" id="IPR029045">
    <property type="entry name" value="ClpP/crotonase-like_dom_sf"/>
</dbReference>
<dbReference type="Gene3D" id="3.90.226.10">
    <property type="entry name" value="2-enoyl-CoA Hydratase, Chain A, domain 1"/>
    <property type="match status" value="1"/>
</dbReference>
<dbReference type="AlphaFoldDB" id="A0A238L4C0"/>
<keyword evidence="3" id="KW-0413">Isomerase</keyword>
<dbReference type="PANTHER" id="PTHR43459">
    <property type="entry name" value="ENOYL-COA HYDRATASE"/>
    <property type="match status" value="1"/>
</dbReference>
<dbReference type="NCBIfam" id="NF046063">
    <property type="entry name" value="oxepin_alt"/>
    <property type="match status" value="1"/>
</dbReference>
<protein>
    <submittedName>
        <fullName evidence="3">1,2-epoxyphenylacetyl-CoA isomerase</fullName>
        <ecNumber evidence="3">5.3.3.18</ecNumber>
    </submittedName>
</protein>
<name>A0A238L4C0_9RHOB</name>
<dbReference type="SUPFAM" id="SSF52096">
    <property type="entry name" value="ClpP/crotonase"/>
    <property type="match status" value="1"/>
</dbReference>
<organism evidence="3 4">
    <name type="scientific">Pelagimonas varians</name>
    <dbReference type="NCBI Taxonomy" id="696760"/>
    <lineage>
        <taxon>Bacteria</taxon>
        <taxon>Pseudomonadati</taxon>
        <taxon>Pseudomonadota</taxon>
        <taxon>Alphaproteobacteria</taxon>
        <taxon>Rhodobacterales</taxon>
        <taxon>Roseobacteraceae</taxon>
        <taxon>Pelagimonas</taxon>
    </lineage>
</organism>
<dbReference type="Pfam" id="PF00378">
    <property type="entry name" value="ECH_1"/>
    <property type="match status" value="1"/>
</dbReference>
<evidence type="ECO:0000313" key="4">
    <source>
        <dbReference type="Proteomes" id="UP000220836"/>
    </source>
</evidence>
<dbReference type="PANTHER" id="PTHR43459:SF1">
    <property type="entry name" value="EG:BACN32G11.4 PROTEIN"/>
    <property type="match status" value="1"/>
</dbReference>
<proteinExistence type="inferred from homology"/>
<dbReference type="EC" id="5.3.3.18" evidence="3"/>
<dbReference type="Gene3D" id="1.10.12.10">
    <property type="entry name" value="Lyase 2-enoyl-coa Hydratase, Chain A, domain 2"/>
    <property type="match status" value="1"/>
</dbReference>
<sequence length="255" mass="27031">MTVRLERQGSSLIVHNSTEKRGAITPDLYQTIAAAMEQARAPDIRCVILTGGDFFCAGGNLKVLATRAALAPQERRAKIEILHDVIRAMHACPVPIIAAVEGGAAGAGLSLTLACDFIVASRGAQFTAAYVKAGLTPDGGLTHALSRLLPRQMAMQLCLIGGAISAEQLHALGIVFQLSPIGETLGDAHKLAEQLSRGPARAQARIRQLLNEAQDTTLSDQLDREAAFMAEAQGDSEAAIGIQAFIEKRKAEFQL</sequence>
<dbReference type="PROSITE" id="PS00166">
    <property type="entry name" value="ENOYL_COA_HYDRATASE"/>
    <property type="match status" value="1"/>
</dbReference>
<gene>
    <name evidence="3" type="primary">paaG_3</name>
    <name evidence="3" type="ORF">PEV8663_04287</name>
</gene>
<evidence type="ECO:0000256" key="2">
    <source>
        <dbReference type="RuleBase" id="RU003707"/>
    </source>
</evidence>
<dbReference type="EMBL" id="FXYH01000022">
    <property type="protein sequence ID" value="SMX49671.1"/>
    <property type="molecule type" value="Genomic_DNA"/>
</dbReference>
<dbReference type="CDD" id="cd06558">
    <property type="entry name" value="crotonase-like"/>
    <property type="match status" value="1"/>
</dbReference>